<proteinExistence type="predicted"/>
<name>A0A422N819_TRYRA</name>
<dbReference type="OMA" id="RCPCHIM"/>
<dbReference type="OrthoDB" id="270273at2759"/>
<dbReference type="VEuPathDB" id="TriTrypDB:TRSC58_05252"/>
<dbReference type="Proteomes" id="UP000283634">
    <property type="component" value="Unassembled WGS sequence"/>
</dbReference>
<dbReference type="RefSeq" id="XP_029236413.1">
    <property type="nucleotide sequence ID" value="XM_029383786.1"/>
</dbReference>
<dbReference type="EMBL" id="MKGL01000268">
    <property type="protein sequence ID" value="RNF01572.1"/>
    <property type="molecule type" value="Genomic_DNA"/>
</dbReference>
<keyword evidence="2" id="KW-1185">Reference proteome</keyword>
<organism evidence="1 2">
    <name type="scientific">Trypanosoma rangeli</name>
    <dbReference type="NCBI Taxonomy" id="5698"/>
    <lineage>
        <taxon>Eukaryota</taxon>
        <taxon>Discoba</taxon>
        <taxon>Euglenozoa</taxon>
        <taxon>Kinetoplastea</taxon>
        <taxon>Metakinetoplastina</taxon>
        <taxon>Trypanosomatida</taxon>
        <taxon>Trypanosomatidae</taxon>
        <taxon>Trypanosoma</taxon>
        <taxon>Herpetosoma</taxon>
    </lineage>
</organism>
<reference evidence="1 2" key="1">
    <citation type="journal article" date="2018" name="BMC Genomics">
        <title>Genomic comparison of Trypanosoma conorhini and Trypanosoma rangeli to Trypanosoma cruzi strains of high and low virulence.</title>
        <authorList>
            <person name="Bradwell K.R."/>
            <person name="Koparde V.N."/>
            <person name="Matveyev A.V."/>
            <person name="Serrano M.G."/>
            <person name="Alves J.M."/>
            <person name="Parikh H."/>
            <person name="Huang B."/>
            <person name="Lee V."/>
            <person name="Espinosa-Alvarez O."/>
            <person name="Ortiz P.A."/>
            <person name="Costa-Martins A.G."/>
            <person name="Teixeira M.M."/>
            <person name="Buck G.A."/>
        </authorList>
    </citation>
    <scope>NUCLEOTIDE SEQUENCE [LARGE SCALE GENOMIC DNA]</scope>
    <source>
        <strain evidence="1 2">AM80</strain>
    </source>
</reference>
<sequence length="254" mass="28319">MGIKRQREAGEDGGGKFCAYLSYGDWNALVPLYRSFDIETFDEETFPGLTFFFAPRVVGVMNGHYLLSLSDVNRPCDQLLSQRPWLPCSYHGPFRCSCHALGQIARRVFQLERELMVYPKHLVLAMTNIGKHDDAPFIYIDTLTRSVTVCLCGLPLPQTVLGPMALYMLDDEYSIARATETPFSKSRQEKNKGTKCVLCTAETDGACSICRCWVCQKCDIECCICGKNACKACAMSGEEIPTNEGVCCLNCYSS</sequence>
<dbReference type="GeneID" id="40330898"/>
<evidence type="ECO:0000313" key="1">
    <source>
        <dbReference type="EMBL" id="RNF01572.1"/>
    </source>
</evidence>
<gene>
    <name evidence="1" type="ORF">TraAM80_06965</name>
</gene>
<comment type="caution">
    <text evidence="1">The sequence shown here is derived from an EMBL/GenBank/DDBJ whole genome shotgun (WGS) entry which is preliminary data.</text>
</comment>
<evidence type="ECO:0000313" key="2">
    <source>
        <dbReference type="Proteomes" id="UP000283634"/>
    </source>
</evidence>
<protein>
    <submittedName>
        <fullName evidence="1">Uncharacterized protein</fullName>
    </submittedName>
</protein>
<dbReference type="AlphaFoldDB" id="A0A422N819"/>
<accession>A0A422N819</accession>